<dbReference type="eggNOG" id="ENOG5031CQX">
    <property type="taxonomic scope" value="Bacteria"/>
</dbReference>
<feature type="signal peptide" evidence="1">
    <location>
        <begin position="1"/>
        <end position="19"/>
    </location>
</feature>
<accession>F4LK33</accession>
<evidence type="ECO:0000313" key="2">
    <source>
        <dbReference type="EMBL" id="AEE17495.1"/>
    </source>
</evidence>
<keyword evidence="3" id="KW-1185">Reference proteome</keyword>
<name>F4LK33_TREBD</name>
<protein>
    <submittedName>
        <fullName evidence="2">Autotransporter beta-domain protein</fullName>
    </submittedName>
</protein>
<evidence type="ECO:0000313" key="3">
    <source>
        <dbReference type="Proteomes" id="UP000006546"/>
    </source>
</evidence>
<proteinExistence type="predicted"/>
<dbReference type="RefSeq" id="WP_013759198.1">
    <property type="nucleotide sequence ID" value="NC_015500.1"/>
</dbReference>
<dbReference type="EMBL" id="CP002696">
    <property type="protein sequence ID" value="AEE17495.1"/>
    <property type="molecule type" value="Genomic_DNA"/>
</dbReference>
<dbReference type="HOGENOM" id="CLU_474014_0_0_12"/>
<evidence type="ECO:0000256" key="1">
    <source>
        <dbReference type="SAM" id="SignalP"/>
    </source>
</evidence>
<organism evidence="2 3">
    <name type="scientific">Treponema brennaborense (strain DSM 12168 / CIP 105900 / DD5/3)</name>
    <dbReference type="NCBI Taxonomy" id="906968"/>
    <lineage>
        <taxon>Bacteria</taxon>
        <taxon>Pseudomonadati</taxon>
        <taxon>Spirochaetota</taxon>
        <taxon>Spirochaetia</taxon>
        <taxon>Spirochaetales</taxon>
        <taxon>Treponemataceae</taxon>
        <taxon>Treponema</taxon>
    </lineage>
</organism>
<gene>
    <name evidence="2" type="ordered locus">Trebr_2080</name>
</gene>
<dbReference type="OrthoDB" id="358024at2"/>
<sequence length="516" mass="54976">MKKALVVFLMLALVSSVFAAEPVADVKIAEFSGNASVQWGVNLDSGKTGFLNAYEVVFKLNLLNNGTKSTTGDGVWGELVLKTDGDTFIGWKNTSYGDTATKSGEGMTSDLKLKTFVDVAKIHLGPAYIGIKSGDTRTGSLKMDAAIRSADNDNAFIPVVSNEDNKTYNYLHDVGPKGFSQGIVAGFANDMFGIDVDLRSYEATTQYSNAYAFAAEAEFKGVENLSVKAGASYNFSDKYYNDDTSSVKTSLANVMGYSASAGYKLALNDTYYIRPQVGFTGTNSTQTVASVETKSNSMDMAFGVLFGWGEIGMDKNADVPFLDNDGAKKVSPGVSIHAAMPLAAKTGDTDYLKDGRAIVLRPAFFSGEIVKNLTVAALADIVLPVGYDNNPDPMFGMVFGVKYAIAVDAITVTPNFGVRFANKEYAAYAKAVVAENNESLITRDWYDGTTEKNAAINGSVDGIMNIKAGVDVAGLISNTTLSLIYESANLQNSKDYTGTANPVKLGTLNLKAKIAL</sequence>
<reference evidence="3" key="1">
    <citation type="submission" date="2011-04" db="EMBL/GenBank/DDBJ databases">
        <title>The complete genome of Treponema brennaborense DSM 12168.</title>
        <authorList>
            <person name="Lucas S."/>
            <person name="Han J."/>
            <person name="Lapidus A."/>
            <person name="Bruce D."/>
            <person name="Goodwin L."/>
            <person name="Pitluck S."/>
            <person name="Peters L."/>
            <person name="Kyrpides N."/>
            <person name="Mavromatis K."/>
            <person name="Ivanova N."/>
            <person name="Mikhailova N."/>
            <person name="Pagani I."/>
            <person name="Teshima H."/>
            <person name="Detter J.C."/>
            <person name="Tapia R."/>
            <person name="Han C."/>
            <person name="Land M."/>
            <person name="Hauser L."/>
            <person name="Markowitz V."/>
            <person name="Cheng J.-F."/>
            <person name="Hugenholtz P."/>
            <person name="Woyke T."/>
            <person name="Wu D."/>
            <person name="Gronow S."/>
            <person name="Wellnitz S."/>
            <person name="Brambilla E."/>
            <person name="Klenk H.-P."/>
            <person name="Eisen J.A."/>
        </authorList>
    </citation>
    <scope>NUCLEOTIDE SEQUENCE [LARGE SCALE GENOMIC DNA]</scope>
    <source>
        <strain evidence="3">DSM 12168 / CIP 105900 / DD5/3</strain>
    </source>
</reference>
<dbReference type="AlphaFoldDB" id="F4LK33"/>
<keyword evidence="1" id="KW-0732">Signal</keyword>
<feature type="chain" id="PRO_5003316666" evidence="1">
    <location>
        <begin position="20"/>
        <end position="516"/>
    </location>
</feature>
<dbReference type="KEGG" id="tbe:Trebr_2080"/>
<dbReference type="Proteomes" id="UP000006546">
    <property type="component" value="Chromosome"/>
</dbReference>